<evidence type="ECO:0000256" key="7">
    <source>
        <dbReference type="SAM" id="MobiDB-lite"/>
    </source>
</evidence>
<comment type="similarity">
    <text evidence="3">Belongs to the TBCC family.</text>
</comment>
<dbReference type="VEuPathDB" id="CryptoDB:Vbra_7026"/>
<dbReference type="Proteomes" id="UP000041254">
    <property type="component" value="Unassembled WGS sequence"/>
</dbReference>
<dbReference type="PANTHER" id="PTHR16052">
    <property type="entry name" value="TBCC DOMAIN-CONTAINING PROTEIN 1"/>
    <property type="match status" value="1"/>
</dbReference>
<evidence type="ECO:0000256" key="4">
    <source>
        <dbReference type="ARBA" id="ARBA00017559"/>
    </source>
</evidence>
<dbReference type="InterPro" id="IPR036223">
    <property type="entry name" value="CAP_C_sf"/>
</dbReference>
<dbReference type="InterPro" id="IPR016098">
    <property type="entry name" value="CAP/MinC_C"/>
</dbReference>
<feature type="compositionally biased region" description="Gly residues" evidence="7">
    <location>
        <begin position="651"/>
        <end position="660"/>
    </location>
</feature>
<dbReference type="InParanoid" id="A0A0G4ED42"/>
<keyword evidence="6" id="KW-0206">Cytoskeleton</keyword>
<dbReference type="InterPro" id="IPR006599">
    <property type="entry name" value="CARP_motif"/>
</dbReference>
<feature type="domain" description="C-CAP/cofactor C-like" evidence="8">
    <location>
        <begin position="326"/>
        <end position="484"/>
    </location>
</feature>
<dbReference type="GO" id="GO:0005813">
    <property type="term" value="C:centrosome"/>
    <property type="evidence" value="ECO:0007669"/>
    <property type="project" value="UniProtKB-SubCell"/>
</dbReference>
<feature type="compositionally biased region" description="Low complexity" evidence="7">
    <location>
        <begin position="600"/>
        <end position="641"/>
    </location>
</feature>
<feature type="region of interest" description="Disordered" evidence="7">
    <location>
        <begin position="192"/>
        <end position="222"/>
    </location>
</feature>
<dbReference type="STRING" id="1169540.A0A0G4ED42"/>
<feature type="compositionally biased region" description="Gly residues" evidence="7">
    <location>
        <begin position="518"/>
        <end position="528"/>
    </location>
</feature>
<keyword evidence="10" id="KW-1185">Reference proteome</keyword>
<protein>
    <recommendedName>
        <fullName evidence="4">TBCC domain-containing protein 1</fullName>
    </recommendedName>
</protein>
<organism evidence="9 10">
    <name type="scientific">Vitrella brassicaformis (strain CCMP3155)</name>
    <dbReference type="NCBI Taxonomy" id="1169540"/>
    <lineage>
        <taxon>Eukaryota</taxon>
        <taxon>Sar</taxon>
        <taxon>Alveolata</taxon>
        <taxon>Colpodellida</taxon>
        <taxon>Vitrellaceae</taxon>
        <taxon>Vitrella</taxon>
    </lineage>
</organism>
<dbReference type="AlphaFoldDB" id="A0A0G4ED42"/>
<feature type="compositionally biased region" description="Pro residues" evidence="7">
    <location>
        <begin position="751"/>
        <end position="762"/>
    </location>
</feature>
<dbReference type="OrthoDB" id="427777at2759"/>
<evidence type="ECO:0000259" key="8">
    <source>
        <dbReference type="PROSITE" id="PS51329"/>
    </source>
</evidence>
<evidence type="ECO:0000313" key="10">
    <source>
        <dbReference type="Proteomes" id="UP000041254"/>
    </source>
</evidence>
<feature type="region of interest" description="Disordered" evidence="7">
    <location>
        <begin position="579"/>
        <end position="660"/>
    </location>
</feature>
<dbReference type="InterPro" id="IPR017901">
    <property type="entry name" value="C-CAP_CF_C-like"/>
</dbReference>
<dbReference type="EMBL" id="CDMY01000149">
    <property type="protein sequence ID" value="CEL93262.1"/>
    <property type="molecule type" value="Genomic_DNA"/>
</dbReference>
<feature type="compositionally biased region" description="Low complexity" evidence="7">
    <location>
        <begin position="211"/>
        <end position="221"/>
    </location>
</feature>
<dbReference type="GO" id="GO:0000922">
    <property type="term" value="C:spindle pole"/>
    <property type="evidence" value="ECO:0007669"/>
    <property type="project" value="UniProtKB-SubCell"/>
</dbReference>
<feature type="region of interest" description="Disordered" evidence="7">
    <location>
        <begin position="734"/>
        <end position="787"/>
    </location>
</feature>
<dbReference type="SMART" id="SM00673">
    <property type="entry name" value="CARP"/>
    <property type="match status" value="1"/>
</dbReference>
<gene>
    <name evidence="9" type="ORF">Vbra_7026</name>
</gene>
<evidence type="ECO:0000256" key="5">
    <source>
        <dbReference type="ARBA" id="ARBA00022490"/>
    </source>
</evidence>
<dbReference type="PROSITE" id="PS51329">
    <property type="entry name" value="C_CAP_COFACTOR_C"/>
    <property type="match status" value="1"/>
</dbReference>
<evidence type="ECO:0000256" key="3">
    <source>
        <dbReference type="ARBA" id="ARBA00008848"/>
    </source>
</evidence>
<comment type="subcellular location">
    <subcellularLocation>
        <location evidence="1">Cytoplasm</location>
        <location evidence="1">Cytoskeleton</location>
        <location evidence="1">Microtubule organizing center</location>
        <location evidence="1">Centrosome</location>
    </subcellularLocation>
    <subcellularLocation>
        <location evidence="2">Cytoplasm</location>
        <location evidence="2">Cytoskeleton</location>
        <location evidence="2">Spindle pole</location>
    </subcellularLocation>
</comment>
<dbReference type="InterPro" id="IPR039589">
    <property type="entry name" value="TBCC1"/>
</dbReference>
<evidence type="ECO:0000313" key="9">
    <source>
        <dbReference type="EMBL" id="CEL93262.1"/>
    </source>
</evidence>
<reference evidence="9 10" key="1">
    <citation type="submission" date="2014-11" db="EMBL/GenBank/DDBJ databases">
        <authorList>
            <person name="Zhu J."/>
            <person name="Qi W."/>
            <person name="Song R."/>
        </authorList>
    </citation>
    <scope>NUCLEOTIDE SEQUENCE [LARGE SCALE GENOMIC DNA]</scope>
</reference>
<dbReference type="Pfam" id="PF07986">
    <property type="entry name" value="TBCC"/>
    <property type="match status" value="1"/>
</dbReference>
<feature type="compositionally biased region" description="Polar residues" evidence="7">
    <location>
        <begin position="194"/>
        <end position="209"/>
    </location>
</feature>
<evidence type="ECO:0000256" key="6">
    <source>
        <dbReference type="ARBA" id="ARBA00023212"/>
    </source>
</evidence>
<feature type="region of interest" description="Disordered" evidence="7">
    <location>
        <begin position="97"/>
        <end position="120"/>
    </location>
</feature>
<feature type="region of interest" description="Disordered" evidence="7">
    <location>
        <begin position="516"/>
        <end position="543"/>
    </location>
</feature>
<accession>A0A0G4ED42</accession>
<feature type="compositionally biased region" description="Low complexity" evidence="7">
    <location>
        <begin position="102"/>
        <end position="113"/>
    </location>
</feature>
<name>A0A0G4ED42_VITBC</name>
<dbReference type="SUPFAM" id="SSF69340">
    <property type="entry name" value="C-terminal domain of adenylylcyclase associated protein"/>
    <property type="match status" value="1"/>
</dbReference>
<sequence length="787" mass="83615">MVDSLRIWVRGEVFDHGLLHTPSRASASWTSAQIFDFLGKLSLTSPSTSTCVTRQQWIQFIRDRSTGPLPLSDQEALAYWGVFSALTDTIMPMASGGGTGGESVSSFSPATSSSHKRSDVANATPLSEAGMAPSSPSGMSGSGIGIPTDCSAPFIDIRVLGVLLYLQTYTPSRYRAFNLKSEIDWPDKDRVSRSMDSLTAPGSQGQHPLNSPRSSASSPRAQITTKTYRRDNNHIVDFVRNNTEPLLQLVSRCYGKDQALDEIACDDLNQLAILIATGERPLGSALLEGQGGGSSPTDALPIQHIKKLIRERLVWNWEEYPSLTGPDKATSLSSSSLAKAIRAGGSMIVGVSKACIIREQSELNGADSVHIFQCTDCTIYITARVRFVYVGSCEGCQLVLCAVSSLCSINNSERLQVHTIAKAIKLENVTDTTLYCYCRLRPILTGDTRAIELAPSNIVYSRLDTLLEGSTLRYDEECVDLFAHPICCAPNLANTHASLNQPQLSRTLHAHALRAGLHGHGAGSGGGPEPTSPDALSQTFPPRLLGDLGRSASVVDGDEDAGLTYRLVHPDKFQALVVPDRRCSPGRRPASQPQSPTHVPPTAAAAAASPPAAAAAAAAGAPTSSALPRSPTPTSGTASSSSKERERDEGGPGGGGGIGVGVSSRQRLVLPEVYAAALQQRIETVKELQESIGQLPEGPRQALNKYIQGHFRDWLQKTGRQKHIMDLMKMVDSDASGRQAGVSPQSSGSINPPPLSLTPPPLSSANGSASPPQPLSDDGSPLAVRRL</sequence>
<dbReference type="PANTHER" id="PTHR16052:SF0">
    <property type="entry name" value="TBCC DOMAIN-CONTAINING PROTEIN 1"/>
    <property type="match status" value="1"/>
</dbReference>
<evidence type="ECO:0000256" key="2">
    <source>
        <dbReference type="ARBA" id="ARBA00004647"/>
    </source>
</evidence>
<proteinExistence type="inferred from homology"/>
<dbReference type="InterPro" id="IPR012945">
    <property type="entry name" value="Tubulin-bd_cofactor_C_dom"/>
</dbReference>
<dbReference type="Gene3D" id="2.160.20.70">
    <property type="match status" value="1"/>
</dbReference>
<keyword evidence="5" id="KW-0963">Cytoplasm</keyword>
<evidence type="ECO:0000256" key="1">
    <source>
        <dbReference type="ARBA" id="ARBA00004300"/>
    </source>
</evidence>